<evidence type="ECO:0000256" key="1">
    <source>
        <dbReference type="SAM" id="SignalP"/>
    </source>
</evidence>
<keyword evidence="2" id="KW-0762">Sugar transport</keyword>
<dbReference type="InterPro" id="IPR006059">
    <property type="entry name" value="SBP"/>
</dbReference>
<dbReference type="PANTHER" id="PTHR43649:SF32">
    <property type="entry name" value="SUGAR BINDING SECRETED PROTEIN"/>
    <property type="match status" value="1"/>
</dbReference>
<proteinExistence type="predicted"/>
<keyword evidence="3" id="KW-1185">Reference proteome</keyword>
<gene>
    <name evidence="2" type="ORF">C4B60_09590</name>
</gene>
<keyword evidence="2" id="KW-0813">Transport</keyword>
<accession>A0A2S5GDD8</accession>
<evidence type="ECO:0000313" key="2">
    <source>
        <dbReference type="EMBL" id="PPA71020.1"/>
    </source>
</evidence>
<dbReference type="RefSeq" id="WP_104057769.1">
    <property type="nucleotide sequence ID" value="NZ_PREZ01000003.1"/>
</dbReference>
<comment type="caution">
    <text evidence="2">The sequence shown here is derived from an EMBL/GenBank/DDBJ whole genome shotgun (WGS) entry which is preliminary data.</text>
</comment>
<dbReference type="OrthoDB" id="9768630at2"/>
<keyword evidence="1" id="KW-0732">Signal</keyword>
<organism evidence="2 3">
    <name type="scientific">Jeotgalibacillus proteolyticus</name>
    <dbReference type="NCBI Taxonomy" id="2082395"/>
    <lineage>
        <taxon>Bacteria</taxon>
        <taxon>Bacillati</taxon>
        <taxon>Bacillota</taxon>
        <taxon>Bacilli</taxon>
        <taxon>Bacillales</taxon>
        <taxon>Caryophanaceae</taxon>
        <taxon>Jeotgalibacillus</taxon>
    </lineage>
</organism>
<reference evidence="2 3" key="1">
    <citation type="submission" date="2018-02" db="EMBL/GenBank/DDBJ databases">
        <title>Jeotgalibacillus proteolyticum sp. nov. a protease producing bacterium isolated from ocean sediments of Laizhou Bay.</title>
        <authorList>
            <person name="Li Y."/>
        </authorList>
    </citation>
    <scope>NUCLEOTIDE SEQUENCE [LARGE SCALE GENOMIC DNA]</scope>
    <source>
        <strain evidence="2 3">22-7</strain>
    </source>
</reference>
<dbReference type="InterPro" id="IPR050490">
    <property type="entry name" value="Bact_solute-bd_prot1"/>
</dbReference>
<evidence type="ECO:0000313" key="3">
    <source>
        <dbReference type="Proteomes" id="UP000239047"/>
    </source>
</evidence>
<dbReference type="Proteomes" id="UP000239047">
    <property type="component" value="Unassembled WGS sequence"/>
</dbReference>
<feature type="signal peptide" evidence="1">
    <location>
        <begin position="1"/>
        <end position="21"/>
    </location>
</feature>
<dbReference type="Pfam" id="PF13416">
    <property type="entry name" value="SBP_bac_8"/>
    <property type="match status" value="1"/>
</dbReference>
<name>A0A2S5GDD8_9BACL</name>
<dbReference type="EMBL" id="PREZ01000003">
    <property type="protein sequence ID" value="PPA71020.1"/>
    <property type="molecule type" value="Genomic_DNA"/>
</dbReference>
<dbReference type="AlphaFoldDB" id="A0A2S5GDD8"/>
<dbReference type="PROSITE" id="PS51257">
    <property type="entry name" value="PROKAR_LIPOPROTEIN"/>
    <property type="match status" value="1"/>
</dbReference>
<dbReference type="PANTHER" id="PTHR43649">
    <property type="entry name" value="ARABINOSE-BINDING PROTEIN-RELATED"/>
    <property type="match status" value="1"/>
</dbReference>
<sequence>MKKMVGSLVLSAAVLGVAGCAGDSSSGSSDGTELNFWVFGATNYEELAAQYMEENPDVSIKVNFSEMGDLHNNLFTAVSSNSGAPDVTMVEVSQIAKFLDAQDRFYNLYDYGAEDVKGDYLEWKWNIAENTDGDYLLGLPTDIGPSVMFYRKDVFEEAGLPTEPEEVQPLVTDWEGFKEVAETVHSETGKVMLDTPETMFAAIRDQAPEQYFNTDDELIINESPYVREAYDTTAEMIKAGLIGKNEMWTPEWGNAMAEGSSGALLAPSWMVASIKGNAPDAEGDWGIVQMPEKAGNWGGSYIAIPKESKHPEEAYEFVEWLVAPERQLQSFNDSGMFPSAPAVYSEESFLNTSDEYFGGLNTAEIFAEAAETVEPIYMGKNYSIVHDELMTALINVASEGKDPDKEWDEAVKRITSQLDRQ</sequence>
<protein>
    <submittedName>
        <fullName evidence="2">Sugar transporter</fullName>
    </submittedName>
</protein>
<dbReference type="Gene3D" id="3.40.190.10">
    <property type="entry name" value="Periplasmic binding protein-like II"/>
    <property type="match status" value="1"/>
</dbReference>
<dbReference type="SUPFAM" id="SSF53850">
    <property type="entry name" value="Periplasmic binding protein-like II"/>
    <property type="match status" value="1"/>
</dbReference>
<feature type="chain" id="PRO_5039121689" evidence="1">
    <location>
        <begin position="22"/>
        <end position="421"/>
    </location>
</feature>